<evidence type="ECO:0000313" key="2">
    <source>
        <dbReference type="EMBL" id="KAK8858017.1"/>
    </source>
</evidence>
<evidence type="ECO:0000313" key="3">
    <source>
        <dbReference type="Proteomes" id="UP001470230"/>
    </source>
</evidence>
<feature type="domain" description="Nudix hydrolase" evidence="1">
    <location>
        <begin position="45"/>
        <end position="182"/>
    </location>
</feature>
<dbReference type="PANTHER" id="PTHR43736:SF1">
    <property type="entry name" value="DIHYDRONEOPTERIN TRIPHOSPHATE DIPHOSPHATASE"/>
    <property type="match status" value="1"/>
</dbReference>
<organism evidence="2 3">
    <name type="scientific">Tritrichomonas musculus</name>
    <dbReference type="NCBI Taxonomy" id="1915356"/>
    <lineage>
        <taxon>Eukaryota</taxon>
        <taxon>Metamonada</taxon>
        <taxon>Parabasalia</taxon>
        <taxon>Tritrichomonadida</taxon>
        <taxon>Tritrichomonadidae</taxon>
        <taxon>Tritrichomonas</taxon>
    </lineage>
</organism>
<reference evidence="2 3" key="1">
    <citation type="submission" date="2024-04" db="EMBL/GenBank/DDBJ databases">
        <title>Tritrichomonas musculus Genome.</title>
        <authorList>
            <person name="Alves-Ferreira E."/>
            <person name="Grigg M."/>
            <person name="Lorenzi H."/>
            <person name="Galac M."/>
        </authorList>
    </citation>
    <scope>NUCLEOTIDE SEQUENCE [LARGE SCALE GENOMIC DNA]</scope>
    <source>
        <strain evidence="2 3">EAF2021</strain>
    </source>
</reference>
<proteinExistence type="predicted"/>
<name>A0ABR2I7X3_9EUKA</name>
<dbReference type="Gene3D" id="3.90.79.10">
    <property type="entry name" value="Nucleoside Triphosphate Pyrophosphohydrolase"/>
    <property type="match status" value="1"/>
</dbReference>
<dbReference type="InterPro" id="IPR015797">
    <property type="entry name" value="NUDIX_hydrolase-like_dom_sf"/>
</dbReference>
<dbReference type="InterPro" id="IPR000086">
    <property type="entry name" value="NUDIX_hydrolase_dom"/>
</dbReference>
<protein>
    <recommendedName>
        <fullName evidence="1">Nudix hydrolase domain-containing protein</fullName>
    </recommendedName>
</protein>
<sequence>MSSKQKIIDEFKAYQPVDMQEAKDKETILKYLNDFDNLLTRENEYAHFTSSSWIVNKSRTKVLLIYHNIYDAWTWTGGHADGDDDFLAVAMREAKEETSVDVKPISNTFACIDILPVWGHVKKGKWVSTHMHLSVAYLMEADEEQSLQIKEDENSGVKWVPVEDVLKTCREVEMHYVYKKLMNRAKQAPPS</sequence>
<dbReference type="CDD" id="cd03674">
    <property type="entry name" value="NUDIX_Hydrolase"/>
    <property type="match status" value="1"/>
</dbReference>
<dbReference type="EMBL" id="JAPFFF010000019">
    <property type="protein sequence ID" value="KAK8858017.1"/>
    <property type="molecule type" value="Genomic_DNA"/>
</dbReference>
<dbReference type="Proteomes" id="UP001470230">
    <property type="component" value="Unassembled WGS sequence"/>
</dbReference>
<dbReference type="PANTHER" id="PTHR43736">
    <property type="entry name" value="ADP-RIBOSE PYROPHOSPHATASE"/>
    <property type="match status" value="1"/>
</dbReference>
<dbReference type="PROSITE" id="PS51462">
    <property type="entry name" value="NUDIX"/>
    <property type="match status" value="1"/>
</dbReference>
<dbReference type="Pfam" id="PF00293">
    <property type="entry name" value="NUDIX"/>
    <property type="match status" value="1"/>
</dbReference>
<gene>
    <name evidence="2" type="ORF">M9Y10_013117</name>
</gene>
<comment type="caution">
    <text evidence="2">The sequence shown here is derived from an EMBL/GenBank/DDBJ whole genome shotgun (WGS) entry which is preliminary data.</text>
</comment>
<keyword evidence="3" id="KW-1185">Reference proteome</keyword>
<evidence type="ECO:0000259" key="1">
    <source>
        <dbReference type="PROSITE" id="PS51462"/>
    </source>
</evidence>
<dbReference type="SUPFAM" id="SSF55811">
    <property type="entry name" value="Nudix"/>
    <property type="match status" value="1"/>
</dbReference>
<accession>A0ABR2I7X3</accession>